<dbReference type="PANTHER" id="PTHR11315:SF0">
    <property type="entry name" value="FOLATE GAMMA-GLUTAMYL HYDROLASE"/>
    <property type="match status" value="1"/>
</dbReference>
<dbReference type="InterPro" id="IPR029062">
    <property type="entry name" value="Class_I_gatase-like"/>
</dbReference>
<dbReference type="PANTHER" id="PTHR11315">
    <property type="entry name" value="PROTEASE FAMILY C26 GAMMA-GLUTAMYL HYDROLASE"/>
    <property type="match status" value="1"/>
</dbReference>
<reference evidence="3" key="1">
    <citation type="submission" date="2022-06" db="EMBL/GenBank/DDBJ databases">
        <title>Uncovering the hologenomic basis of an extraordinary plant invasion.</title>
        <authorList>
            <person name="Bieker V.C."/>
            <person name="Martin M.D."/>
            <person name="Gilbert T."/>
            <person name="Hodgins K."/>
            <person name="Battlay P."/>
            <person name="Petersen B."/>
            <person name="Wilson J."/>
        </authorList>
    </citation>
    <scope>NUCLEOTIDE SEQUENCE</scope>
    <source>
        <strain evidence="3">AA19_3_7</strain>
        <tissue evidence="3">Leaf</tissue>
    </source>
</reference>
<evidence type="ECO:0000256" key="1">
    <source>
        <dbReference type="PIRSR" id="PIRSR615527-1"/>
    </source>
</evidence>
<evidence type="ECO:0008006" key="5">
    <source>
        <dbReference type="Google" id="ProtNLM"/>
    </source>
</evidence>
<organism evidence="3 4">
    <name type="scientific">Ambrosia artemisiifolia</name>
    <name type="common">Common ragweed</name>
    <dbReference type="NCBI Taxonomy" id="4212"/>
    <lineage>
        <taxon>Eukaryota</taxon>
        <taxon>Viridiplantae</taxon>
        <taxon>Streptophyta</taxon>
        <taxon>Embryophyta</taxon>
        <taxon>Tracheophyta</taxon>
        <taxon>Spermatophyta</taxon>
        <taxon>Magnoliopsida</taxon>
        <taxon>eudicotyledons</taxon>
        <taxon>Gunneridae</taxon>
        <taxon>Pentapetalae</taxon>
        <taxon>asterids</taxon>
        <taxon>campanulids</taxon>
        <taxon>Asterales</taxon>
        <taxon>Asteraceae</taxon>
        <taxon>Asteroideae</taxon>
        <taxon>Heliantheae alliance</taxon>
        <taxon>Heliantheae</taxon>
        <taxon>Ambrosia</taxon>
    </lineage>
</organism>
<comment type="caution">
    <text evidence="3">The sequence shown here is derived from an EMBL/GenBank/DDBJ whole genome shotgun (WGS) entry which is preliminary data.</text>
</comment>
<sequence length="453" mass="50800">VHIRALLQSISHFCSPAASPKHPIQRPNSTFHTTFKQISTLLLLGFLSQVFSLNGLMNSDEVDYHGCSAADKVLLGYLAYGMSLFSLKLNLVNGVLFTGGSNMSGLYFEIIGGIFKQVLKKNDKGEHFPLLAICLGFELLMMIISQNNNILEDFRALDQASTLQFMKNISIEETLFQRFPPELIAKLSIERLVMQNHKFGISPETFQATTELCSFFKMLTTSTDQNGKVFSLNGLMNSDEVDYHGCSSAADKKLNLVNGVLFTGGSNMSGLYFEIIGGIFKQVLKKNDEHEHFPLLAICLGFELLMMTISQNNNILEDFCALDQASTLQFMKNNSIEETLFQRFPPELIAKLSIERLVMQNHKFGISPETFQGTTELCSFFKMLTTSTDQNGKKNAFEWGLPMIPHSDDAIQVTQHVANFFISEARKSHNRPHTKEVLANLIYNYSPTYSGID</sequence>
<accession>A0AAD5G820</accession>
<comment type="caution">
    <text evidence="2">Lacks conserved residue(s) required for the propagation of feature annotation.</text>
</comment>
<feature type="active site" description="Nucleophile" evidence="1">
    <location>
        <position position="299"/>
    </location>
</feature>
<protein>
    <recommendedName>
        <fullName evidence="5">Folate gamma-glutamyl hydrolase</fullName>
    </recommendedName>
</protein>
<keyword evidence="4" id="KW-1185">Reference proteome</keyword>
<dbReference type="GO" id="GO:0034722">
    <property type="term" value="F:gamma-glutamyl-peptidase activity"/>
    <property type="evidence" value="ECO:0007669"/>
    <property type="project" value="TreeGrafter"/>
</dbReference>
<proteinExistence type="predicted"/>
<name>A0AAD5G820_AMBAR</name>
<feature type="non-terminal residue" evidence="3">
    <location>
        <position position="453"/>
    </location>
</feature>
<dbReference type="Proteomes" id="UP001206925">
    <property type="component" value="Unassembled WGS sequence"/>
</dbReference>
<dbReference type="GO" id="GO:0046900">
    <property type="term" value="P:tetrahydrofolylpolyglutamate metabolic process"/>
    <property type="evidence" value="ECO:0007669"/>
    <property type="project" value="TreeGrafter"/>
</dbReference>
<gene>
    <name evidence="3" type="ORF">M8C21_004416</name>
</gene>
<evidence type="ECO:0000256" key="2">
    <source>
        <dbReference type="PROSITE-ProRule" id="PRU00607"/>
    </source>
</evidence>
<dbReference type="GO" id="GO:0005773">
    <property type="term" value="C:vacuole"/>
    <property type="evidence" value="ECO:0007669"/>
    <property type="project" value="TreeGrafter"/>
</dbReference>
<dbReference type="PROSITE" id="PS51275">
    <property type="entry name" value="PEPTIDASE_C26_GGH"/>
    <property type="match status" value="1"/>
</dbReference>
<dbReference type="SUPFAM" id="SSF52317">
    <property type="entry name" value="Class I glutamine amidotransferase-like"/>
    <property type="match status" value="2"/>
</dbReference>
<dbReference type="EMBL" id="JAMZMK010010598">
    <property type="protein sequence ID" value="KAI7730886.1"/>
    <property type="molecule type" value="Genomic_DNA"/>
</dbReference>
<evidence type="ECO:0000313" key="3">
    <source>
        <dbReference type="EMBL" id="KAI7730886.1"/>
    </source>
</evidence>
<dbReference type="Gene3D" id="3.40.50.880">
    <property type="match status" value="2"/>
</dbReference>
<feature type="non-terminal residue" evidence="3">
    <location>
        <position position="1"/>
    </location>
</feature>
<evidence type="ECO:0000313" key="4">
    <source>
        <dbReference type="Proteomes" id="UP001206925"/>
    </source>
</evidence>
<dbReference type="AlphaFoldDB" id="A0AAD5G820"/>
<dbReference type="InterPro" id="IPR015527">
    <property type="entry name" value="Pept_C26_g-glut_hydrolase"/>
</dbReference>